<dbReference type="InterPro" id="IPR002775">
    <property type="entry name" value="DNA/RNA-bd_Alba-like"/>
</dbReference>
<dbReference type="Pfam" id="PF01918">
    <property type="entry name" value="Alba"/>
    <property type="match status" value="1"/>
</dbReference>
<dbReference type="OrthoDB" id="424402at2759"/>
<dbReference type="Proteomes" id="UP000243797">
    <property type="component" value="Unassembled WGS sequence"/>
</dbReference>
<dbReference type="GO" id="GO:0003676">
    <property type="term" value="F:nucleic acid binding"/>
    <property type="evidence" value="ECO:0007669"/>
    <property type="project" value="InterPro"/>
</dbReference>
<gene>
    <name evidence="3" type="ORF">CAC42_7405</name>
</gene>
<evidence type="ECO:0000256" key="1">
    <source>
        <dbReference type="SAM" id="MobiDB-lite"/>
    </source>
</evidence>
<protein>
    <recommendedName>
        <fullName evidence="2">DNA/RNA-binding protein Alba-like domain-containing protein</fullName>
    </recommendedName>
</protein>
<organism evidence="3 4">
    <name type="scientific">Sphaceloma murrayae</name>
    <dbReference type="NCBI Taxonomy" id="2082308"/>
    <lineage>
        <taxon>Eukaryota</taxon>
        <taxon>Fungi</taxon>
        <taxon>Dikarya</taxon>
        <taxon>Ascomycota</taxon>
        <taxon>Pezizomycotina</taxon>
        <taxon>Dothideomycetes</taxon>
        <taxon>Dothideomycetidae</taxon>
        <taxon>Myriangiales</taxon>
        <taxon>Elsinoaceae</taxon>
        <taxon>Sphaceloma</taxon>
    </lineage>
</organism>
<keyword evidence="4" id="KW-1185">Reference proteome</keyword>
<sequence length="173" mass="18407">MVESDGPGPNALADILAAHNTVTFKIAPGNKVTDRTSSVLKSLKSVSNGDAIPEKPPLVCLHARGDVANKLVTVTEIVKRQLASEGTKVYQYSVLGSEMVKTKQKADGQGRGVSAGRGGDDDAGEEVEDADAFEVMGGKEKVRNMPILTVYLVLAPIQKLKRLHGEQTNMPEP</sequence>
<reference evidence="3 4" key="1">
    <citation type="submission" date="2017-06" db="EMBL/GenBank/DDBJ databases">
        <title>Draft genome sequence of a variant of Elsinoe murrayae.</title>
        <authorList>
            <person name="Cheng Q."/>
        </authorList>
    </citation>
    <scope>NUCLEOTIDE SEQUENCE [LARGE SCALE GENOMIC DNA]</scope>
    <source>
        <strain evidence="3 4">CQ-2017a</strain>
    </source>
</reference>
<feature type="region of interest" description="Disordered" evidence="1">
    <location>
        <begin position="103"/>
        <end position="126"/>
    </location>
</feature>
<evidence type="ECO:0000259" key="2">
    <source>
        <dbReference type="Pfam" id="PF01918"/>
    </source>
</evidence>
<name>A0A2K1QWY3_9PEZI</name>
<proteinExistence type="predicted"/>
<dbReference type="InParanoid" id="A0A2K1QWY3"/>
<dbReference type="AlphaFoldDB" id="A0A2K1QWY3"/>
<feature type="domain" description="DNA/RNA-binding protein Alba-like" evidence="2">
    <location>
        <begin position="28"/>
        <end position="97"/>
    </location>
</feature>
<dbReference type="EMBL" id="NKHZ01000031">
    <property type="protein sequence ID" value="PNS19561.1"/>
    <property type="molecule type" value="Genomic_DNA"/>
</dbReference>
<comment type="caution">
    <text evidence="3">The sequence shown here is derived from an EMBL/GenBank/DDBJ whole genome shotgun (WGS) entry which is preliminary data.</text>
</comment>
<evidence type="ECO:0000313" key="4">
    <source>
        <dbReference type="Proteomes" id="UP000243797"/>
    </source>
</evidence>
<accession>A0A2K1QWY3</accession>
<evidence type="ECO:0000313" key="3">
    <source>
        <dbReference type="EMBL" id="PNS19561.1"/>
    </source>
</evidence>